<evidence type="ECO:0000313" key="4">
    <source>
        <dbReference type="Proteomes" id="UP000249203"/>
    </source>
</evidence>
<feature type="compositionally biased region" description="Polar residues" evidence="1">
    <location>
        <begin position="67"/>
        <end position="88"/>
    </location>
</feature>
<gene>
    <name evidence="2" type="ORF">B0I24_10231</name>
    <name evidence="3" type="ORF">CWE07_05420</name>
</gene>
<sequence length="126" mass="13090">MEVAARLANTPTPAIASQGAQAQTSQGDGQKAPFDPAVLKDQKAALSAANEMAQAASDEPIAHAKSAATSDTAVSSQTSPSARQNAEWSRTDGAPNWSTLSAQSKGYTFTDRAINLYQHISAMRVA</sequence>
<comment type="caution">
    <text evidence="2">The sequence shown here is derived from an EMBL/GenBank/DDBJ whole genome shotgun (WGS) entry which is preliminary data.</text>
</comment>
<protein>
    <submittedName>
        <fullName evidence="2">Uncharacterized protein</fullName>
    </submittedName>
</protein>
<evidence type="ECO:0000256" key="1">
    <source>
        <dbReference type="SAM" id="MobiDB-lite"/>
    </source>
</evidence>
<reference evidence="2 4" key="2">
    <citation type="submission" date="2018-06" db="EMBL/GenBank/DDBJ databases">
        <title>Genomic Encyclopedia of Type Strains, Phase III (KMG-III): the genomes of soil and plant-associated and newly described type strains.</title>
        <authorList>
            <person name="Whitman W."/>
        </authorList>
    </citation>
    <scope>NUCLEOTIDE SEQUENCE [LARGE SCALE GENOMIC DNA]</scope>
    <source>
        <strain evidence="2 4">CGMCC 1.15366</strain>
    </source>
</reference>
<dbReference type="AlphaFoldDB" id="A0A327X2J0"/>
<dbReference type="Proteomes" id="UP000249203">
    <property type="component" value="Unassembled WGS sequence"/>
</dbReference>
<accession>A0A327X2J0</accession>
<keyword evidence="5" id="KW-1185">Reference proteome</keyword>
<proteinExistence type="predicted"/>
<dbReference type="RefSeq" id="WP_111568405.1">
    <property type="nucleotide sequence ID" value="NZ_PIPK01000003.1"/>
</dbReference>
<dbReference type="Proteomes" id="UP000287865">
    <property type="component" value="Unassembled WGS sequence"/>
</dbReference>
<dbReference type="OrthoDB" id="9917700at2"/>
<evidence type="ECO:0000313" key="5">
    <source>
        <dbReference type="Proteomes" id="UP000287865"/>
    </source>
</evidence>
<evidence type="ECO:0000313" key="2">
    <source>
        <dbReference type="EMBL" id="RAK00606.1"/>
    </source>
</evidence>
<dbReference type="EMBL" id="PIPK01000003">
    <property type="protein sequence ID" value="RUO27382.1"/>
    <property type="molecule type" value="Genomic_DNA"/>
</dbReference>
<dbReference type="EMBL" id="QLMD01000002">
    <property type="protein sequence ID" value="RAK00606.1"/>
    <property type="molecule type" value="Genomic_DNA"/>
</dbReference>
<name>A0A327X2J0_9GAMM</name>
<feature type="region of interest" description="Disordered" evidence="1">
    <location>
        <begin position="1"/>
        <end position="36"/>
    </location>
</feature>
<evidence type="ECO:0000313" key="3">
    <source>
        <dbReference type="EMBL" id="RUO27382.1"/>
    </source>
</evidence>
<feature type="region of interest" description="Disordered" evidence="1">
    <location>
        <begin position="50"/>
        <end position="97"/>
    </location>
</feature>
<feature type="compositionally biased region" description="Low complexity" evidence="1">
    <location>
        <begin position="16"/>
        <end position="30"/>
    </location>
</feature>
<reference evidence="3 5" key="1">
    <citation type="journal article" date="2018" name="Front. Microbiol.">
        <title>Genome-Based Analysis Reveals the Taxonomy and Diversity of the Family Idiomarinaceae.</title>
        <authorList>
            <person name="Liu Y."/>
            <person name="Lai Q."/>
            <person name="Shao Z."/>
        </authorList>
    </citation>
    <scope>NUCLEOTIDE SEQUENCE [LARGE SCALE GENOMIC DNA]</scope>
    <source>
        <strain evidence="3 5">CF12-14</strain>
    </source>
</reference>
<organism evidence="2 4">
    <name type="scientific">Aliidiomarina maris</name>
    <dbReference type="NCBI Taxonomy" id="531312"/>
    <lineage>
        <taxon>Bacteria</taxon>
        <taxon>Pseudomonadati</taxon>
        <taxon>Pseudomonadota</taxon>
        <taxon>Gammaproteobacteria</taxon>
        <taxon>Alteromonadales</taxon>
        <taxon>Idiomarinaceae</taxon>
        <taxon>Aliidiomarina</taxon>
    </lineage>
</organism>